<feature type="domain" description="VTC" evidence="1">
    <location>
        <begin position="34"/>
        <end position="237"/>
    </location>
</feature>
<dbReference type="InterPro" id="IPR018966">
    <property type="entry name" value="VTC_domain"/>
</dbReference>
<accession>A0A2T8FDN5</accession>
<dbReference type="GO" id="GO:0006799">
    <property type="term" value="P:polyphosphate biosynthetic process"/>
    <property type="evidence" value="ECO:0007669"/>
    <property type="project" value="UniProtKB-ARBA"/>
</dbReference>
<evidence type="ECO:0000313" key="3">
    <source>
        <dbReference type="Proteomes" id="UP000246018"/>
    </source>
</evidence>
<dbReference type="RefSeq" id="WP_116571296.1">
    <property type="nucleotide sequence ID" value="NZ_QDGZ01000002.1"/>
</dbReference>
<keyword evidence="3" id="KW-1185">Reference proteome</keyword>
<dbReference type="AlphaFoldDB" id="A0A2T8FDN5"/>
<name>A0A2T8FDN5_9ACTN</name>
<evidence type="ECO:0000313" key="2">
    <source>
        <dbReference type="EMBL" id="PVG83822.1"/>
    </source>
</evidence>
<proteinExistence type="predicted"/>
<dbReference type="Pfam" id="PF09359">
    <property type="entry name" value="VTC"/>
    <property type="match status" value="1"/>
</dbReference>
<dbReference type="Gene3D" id="3.20.100.30">
    <property type="entry name" value="VTC, catalytic tunnel domain"/>
    <property type="match status" value="1"/>
</dbReference>
<dbReference type="InterPro" id="IPR033469">
    <property type="entry name" value="CYTH-like_dom_sf"/>
</dbReference>
<dbReference type="InterPro" id="IPR042267">
    <property type="entry name" value="VTC_sf"/>
</dbReference>
<organism evidence="2 3">
    <name type="scientific">Nocardioides gansuensis</name>
    <dbReference type="NCBI Taxonomy" id="2138300"/>
    <lineage>
        <taxon>Bacteria</taxon>
        <taxon>Bacillati</taxon>
        <taxon>Actinomycetota</taxon>
        <taxon>Actinomycetes</taxon>
        <taxon>Propionibacteriales</taxon>
        <taxon>Nocardioidaceae</taxon>
        <taxon>Nocardioides</taxon>
    </lineage>
</organism>
<dbReference type="OrthoDB" id="148766at2"/>
<protein>
    <submittedName>
        <fullName evidence="2">Molecular chaperone</fullName>
    </submittedName>
</protein>
<dbReference type="EMBL" id="QDGZ01000002">
    <property type="protein sequence ID" value="PVG83822.1"/>
    <property type="molecule type" value="Genomic_DNA"/>
</dbReference>
<dbReference type="SUPFAM" id="SSF55154">
    <property type="entry name" value="CYTH-like phosphatases"/>
    <property type="match status" value="1"/>
</dbReference>
<sequence>MTDGRPRTSPATAVAELQPVGLSTVLAEADLQTRTERKYLVPPWALEALVDGLRDDFQALEMAGLRVFRYESVYFDTPGLTSYRAAAHGRRRRFKVRTRTYLDSGLCVLEVKTRGGRDETVKDRMPYHPDRRDRLDRAATEFVLSRVPLVVGADALEPTLVTTYSRVTLVDLAVGARVTCDVDLVLSEPTGESARLDDRVLVETKSPGSAGPADRILWRLGLRPVAISKYCVGLAALRPGLPANRWHRTLQRHFADRL</sequence>
<evidence type="ECO:0000259" key="1">
    <source>
        <dbReference type="Pfam" id="PF09359"/>
    </source>
</evidence>
<gene>
    <name evidence="2" type="ORF">DDE18_05820</name>
</gene>
<dbReference type="Proteomes" id="UP000246018">
    <property type="component" value="Unassembled WGS sequence"/>
</dbReference>
<dbReference type="CDD" id="cd07750">
    <property type="entry name" value="PolyPPase_VTC_like"/>
    <property type="match status" value="1"/>
</dbReference>
<comment type="caution">
    <text evidence="2">The sequence shown here is derived from an EMBL/GenBank/DDBJ whole genome shotgun (WGS) entry which is preliminary data.</text>
</comment>
<reference evidence="2 3" key="1">
    <citation type="submission" date="2018-04" db="EMBL/GenBank/DDBJ databases">
        <title>Genome of Nocardioides gansuensis WSJ-1.</title>
        <authorList>
            <person name="Wu S."/>
            <person name="Wang G."/>
        </authorList>
    </citation>
    <scope>NUCLEOTIDE SEQUENCE [LARGE SCALE GENOMIC DNA]</scope>
    <source>
        <strain evidence="2 3">WSJ-1</strain>
    </source>
</reference>